<keyword evidence="2" id="KW-1185">Reference proteome</keyword>
<dbReference type="Proteomes" id="UP000789702">
    <property type="component" value="Unassembled WGS sequence"/>
</dbReference>
<evidence type="ECO:0000313" key="1">
    <source>
        <dbReference type="EMBL" id="CAG8680644.1"/>
    </source>
</evidence>
<evidence type="ECO:0000313" key="2">
    <source>
        <dbReference type="Proteomes" id="UP000789702"/>
    </source>
</evidence>
<dbReference type="EMBL" id="CAJVPU010021313">
    <property type="protein sequence ID" value="CAG8680644.1"/>
    <property type="molecule type" value="Genomic_DNA"/>
</dbReference>
<reference evidence="1" key="1">
    <citation type="submission" date="2021-06" db="EMBL/GenBank/DDBJ databases">
        <authorList>
            <person name="Kallberg Y."/>
            <person name="Tangrot J."/>
            <person name="Rosling A."/>
        </authorList>
    </citation>
    <scope>NUCLEOTIDE SEQUENCE</scope>
    <source>
        <strain evidence="1">IL203A</strain>
    </source>
</reference>
<gene>
    <name evidence="1" type="ORF">DHETER_LOCUS10634</name>
</gene>
<comment type="caution">
    <text evidence="1">The sequence shown here is derived from an EMBL/GenBank/DDBJ whole genome shotgun (WGS) entry which is preliminary data.</text>
</comment>
<proteinExistence type="predicted"/>
<protein>
    <submittedName>
        <fullName evidence="1">11286_t:CDS:1</fullName>
    </submittedName>
</protein>
<organism evidence="1 2">
    <name type="scientific">Dentiscutata heterogama</name>
    <dbReference type="NCBI Taxonomy" id="1316150"/>
    <lineage>
        <taxon>Eukaryota</taxon>
        <taxon>Fungi</taxon>
        <taxon>Fungi incertae sedis</taxon>
        <taxon>Mucoromycota</taxon>
        <taxon>Glomeromycotina</taxon>
        <taxon>Glomeromycetes</taxon>
        <taxon>Diversisporales</taxon>
        <taxon>Gigasporaceae</taxon>
        <taxon>Dentiscutata</taxon>
    </lineage>
</organism>
<sequence>MLGEISHGPLDETLIHSIEDRIKLGKGAKDSLDKTKLEFLIFDKKYLPMFRIRRLAIIEIPFKKGSDLLELIKVVHTFKSLIEETVVNMKFFKKAKKYTNYVINDDNKDEESEDDEGSENYESEDNGSNDERREDSEDNESKEDKKMNMKN</sequence>
<accession>A0ACA9NWA2</accession>
<name>A0ACA9NWA2_9GLOM</name>